<organism evidence="1 2">
    <name type="scientific">Nicotiana tabacum</name>
    <name type="common">Common tobacco</name>
    <dbReference type="NCBI Taxonomy" id="4097"/>
    <lineage>
        <taxon>Eukaryota</taxon>
        <taxon>Viridiplantae</taxon>
        <taxon>Streptophyta</taxon>
        <taxon>Embryophyta</taxon>
        <taxon>Tracheophyta</taxon>
        <taxon>Spermatophyta</taxon>
        <taxon>Magnoliopsida</taxon>
        <taxon>eudicotyledons</taxon>
        <taxon>Gunneridae</taxon>
        <taxon>Pentapetalae</taxon>
        <taxon>asterids</taxon>
        <taxon>lamiids</taxon>
        <taxon>Solanales</taxon>
        <taxon>Solanaceae</taxon>
        <taxon>Nicotianoideae</taxon>
        <taxon>Nicotianeae</taxon>
        <taxon>Nicotiana</taxon>
    </lineage>
</organism>
<name>A0AC58S703_TOBAC</name>
<dbReference type="RefSeq" id="XP_075080664.1">
    <property type="nucleotide sequence ID" value="XM_075224563.1"/>
</dbReference>
<keyword evidence="1" id="KW-1185">Reference proteome</keyword>
<proteinExistence type="predicted"/>
<accession>A0AC58S703</accession>
<sequence>MEEIERRLRCLNMVTIGRQSIMMPIKWSRLVTNVKGKDQSLRAVDYVSKWVKAIDLPNNEARSVTTFMKKNIFTRFGTTRDILSDCGYHFYNKAFTGLLEKYGVKHKVATPYHPQSSGHVDVSNREIKSIIAKTVNANRTD</sequence>
<gene>
    <name evidence="2" type="primary">LOC142166138</name>
</gene>
<reference evidence="1" key="1">
    <citation type="journal article" date="2014" name="Nat. Commun.">
        <title>The tobacco genome sequence and its comparison with those of tomato and potato.</title>
        <authorList>
            <person name="Sierro N."/>
            <person name="Battey J.N."/>
            <person name="Ouadi S."/>
            <person name="Bakaher N."/>
            <person name="Bovet L."/>
            <person name="Willig A."/>
            <person name="Goepfert S."/>
            <person name="Peitsch M.C."/>
            <person name="Ivanov N.V."/>
        </authorList>
    </citation>
    <scope>NUCLEOTIDE SEQUENCE [LARGE SCALE GENOMIC DNA]</scope>
</reference>
<reference evidence="2" key="2">
    <citation type="submission" date="2025-08" db="UniProtKB">
        <authorList>
            <consortium name="RefSeq"/>
        </authorList>
    </citation>
    <scope>IDENTIFICATION</scope>
    <source>
        <tissue evidence="2">Leaf</tissue>
    </source>
</reference>
<evidence type="ECO:0000313" key="2">
    <source>
        <dbReference type="RefSeq" id="XP_075080664.1"/>
    </source>
</evidence>
<protein>
    <submittedName>
        <fullName evidence="2">Uncharacterized protein LOC142166138</fullName>
    </submittedName>
</protein>
<dbReference type="Proteomes" id="UP000790787">
    <property type="component" value="Chromosome 11"/>
</dbReference>
<evidence type="ECO:0000313" key="1">
    <source>
        <dbReference type="Proteomes" id="UP000790787"/>
    </source>
</evidence>